<proteinExistence type="predicted"/>
<evidence type="ECO:0000259" key="1">
    <source>
        <dbReference type="SMART" id="SM00062"/>
    </source>
</evidence>
<feature type="domain" description="Solute-binding protein family 3/N-terminal" evidence="1">
    <location>
        <begin position="28"/>
        <end position="266"/>
    </location>
</feature>
<dbReference type="EMBL" id="JBHSDR010000008">
    <property type="protein sequence ID" value="MFC4296304.1"/>
    <property type="molecule type" value="Genomic_DNA"/>
</dbReference>
<keyword evidence="3" id="KW-1185">Reference proteome</keyword>
<dbReference type="NCBIfam" id="TIGR03871">
    <property type="entry name" value="ABC_peri_MoxJ_2"/>
    <property type="match status" value="1"/>
</dbReference>
<organism evidence="2 3">
    <name type="scientific">Novosphingobium tardum</name>
    <dbReference type="NCBI Taxonomy" id="1538021"/>
    <lineage>
        <taxon>Bacteria</taxon>
        <taxon>Pseudomonadati</taxon>
        <taxon>Pseudomonadota</taxon>
        <taxon>Alphaproteobacteria</taxon>
        <taxon>Sphingomonadales</taxon>
        <taxon>Sphingomonadaceae</taxon>
        <taxon>Novosphingobium</taxon>
    </lineage>
</organism>
<dbReference type="PROSITE" id="PS51257">
    <property type="entry name" value="PROKAR_LIPOPROTEIN"/>
    <property type="match status" value="1"/>
</dbReference>
<evidence type="ECO:0000313" key="3">
    <source>
        <dbReference type="Proteomes" id="UP001595828"/>
    </source>
</evidence>
<dbReference type="Proteomes" id="UP001595828">
    <property type="component" value="Unassembled WGS sequence"/>
</dbReference>
<dbReference type="RefSeq" id="WP_379539857.1">
    <property type="nucleotide sequence ID" value="NZ_JBHSDR010000008.1"/>
</dbReference>
<reference evidence="3" key="1">
    <citation type="journal article" date="2019" name="Int. J. Syst. Evol. Microbiol.">
        <title>The Global Catalogue of Microorganisms (GCM) 10K type strain sequencing project: providing services to taxonomists for standard genome sequencing and annotation.</title>
        <authorList>
            <consortium name="The Broad Institute Genomics Platform"/>
            <consortium name="The Broad Institute Genome Sequencing Center for Infectious Disease"/>
            <person name="Wu L."/>
            <person name="Ma J."/>
        </authorList>
    </citation>
    <scope>NUCLEOTIDE SEQUENCE [LARGE SCALE GENOMIC DNA]</scope>
    <source>
        <strain evidence="3">CGMCC 1.12989</strain>
    </source>
</reference>
<gene>
    <name evidence="2" type="ORF">ACFO0A_14700</name>
</gene>
<dbReference type="InterPro" id="IPR001638">
    <property type="entry name" value="Solute-binding_3/MltF_N"/>
</dbReference>
<evidence type="ECO:0000313" key="2">
    <source>
        <dbReference type="EMBL" id="MFC4296304.1"/>
    </source>
</evidence>
<dbReference type="Gene3D" id="3.40.190.10">
    <property type="entry name" value="Periplasmic binding protein-like II"/>
    <property type="match status" value="2"/>
</dbReference>
<comment type="caution">
    <text evidence="2">The sequence shown here is derived from an EMBL/GenBank/DDBJ whole genome shotgun (WGS) entry which is preliminary data.</text>
</comment>
<dbReference type="SUPFAM" id="SSF53850">
    <property type="entry name" value="Periplasmic binding protein-like II"/>
    <property type="match status" value="1"/>
</dbReference>
<accession>A0ABV8RSM0</accession>
<protein>
    <submittedName>
        <fullName evidence="2">Quinoprotein dehydrogenase-associated putative ABC transporter substrate-binding protein</fullName>
    </submittedName>
</protein>
<sequence length="268" mass="29587">MDRDLGAKVSRVVAVCCIALIAGCAPKPLTVCADPNNLPFSNRAGQGFENALARILAADLKRDLRYTWWAQRRGFVRNTVGAQACDLWPGVASGLESLATTRPYYRSSYMFVTRRRDGLAGLTLDDERLRRLRLGVQLVGDDGGNTPPAHALTRRGIITNVTGFMLYGDYRKANPPAQIVRAVEDGRIDVGLVWGPLAGYFARRSAVPLRLESVTPWLDDNQWPMAYDISVGVRKDDPSLLRAVQKALVMHKREIGDLLTSYGVETTN</sequence>
<dbReference type="InterPro" id="IPR022448">
    <property type="entry name" value="Quinoprotein_dehydrogenase"/>
</dbReference>
<name>A0ABV8RSM0_9SPHN</name>
<dbReference type="SMART" id="SM00062">
    <property type="entry name" value="PBPb"/>
    <property type="match status" value="1"/>
</dbReference>